<organism evidence="9 10">
    <name type="scientific">Bombyx mandarina</name>
    <name type="common">Wild silk moth</name>
    <name type="synonym">Wild silkworm</name>
    <dbReference type="NCBI Taxonomy" id="7092"/>
    <lineage>
        <taxon>Eukaryota</taxon>
        <taxon>Metazoa</taxon>
        <taxon>Ecdysozoa</taxon>
        <taxon>Arthropoda</taxon>
        <taxon>Hexapoda</taxon>
        <taxon>Insecta</taxon>
        <taxon>Pterygota</taxon>
        <taxon>Neoptera</taxon>
        <taxon>Endopterygota</taxon>
        <taxon>Lepidoptera</taxon>
        <taxon>Glossata</taxon>
        <taxon>Ditrysia</taxon>
        <taxon>Bombycoidea</taxon>
        <taxon>Bombycidae</taxon>
        <taxon>Bombycinae</taxon>
        <taxon>Bombyx</taxon>
    </lineage>
</organism>
<feature type="transmembrane region" description="Helical" evidence="8">
    <location>
        <begin position="554"/>
        <end position="574"/>
    </location>
</feature>
<feature type="transmembrane region" description="Helical" evidence="8">
    <location>
        <begin position="316"/>
        <end position="333"/>
    </location>
</feature>
<keyword evidence="4 8" id="KW-1133">Transmembrane helix</keyword>
<dbReference type="PANTHER" id="PTHR42643:SF30">
    <property type="entry name" value="IONOTROPIC RECEPTOR 40A-RELATED"/>
    <property type="match status" value="1"/>
</dbReference>
<gene>
    <name evidence="10" type="primary">LOC114239807</name>
</gene>
<dbReference type="PANTHER" id="PTHR42643">
    <property type="entry name" value="IONOTROPIC RECEPTOR 20A-RELATED"/>
    <property type="match status" value="1"/>
</dbReference>
<sequence>MSPRNLSDVSHFCEENSNEITTAALNIALHNFKWRILTYVFFNATFLCNLNIFLKTYNQGVVVGNALVEPRIDGKIQQLVLFCDDIVGITLALDSLPNQFDETGKIIVICQSPISWKCSAEEAMRSFWSVKITNVVFLKKEVFVMAYTYMPVYNEQCEISDPIPLFGLKPCIINATKCGVFDKKLDNLNKCKIVVSTLIRRPFMIINNGIPEGADGHLLLLIMERLNATLEVIIPGNHNYWGKLDSNGTWSGSLGDVYYGAANISMTSAALTASIISYFQISIPYRSTNVVWISHPPKALSPALKLLHPFKPSTQIALGIIFFIVIACVLFVSSKKMWLLCCRRVRTTKKKTSLLFNTWMICIGVPIAHLPSTSTFLSLIVLWIWYCFLIRTFYQVWLINSLQGKFYLDGFEKIDEAIEAGYDIGGGIFLKEYFVDYPYIYNNWKETVSLNVTLHEISEGSNFIAATIYDLAKSLMNFEKINVHFLAEKVVVSPSVLFFNKNSPLVAPINELLQQLTESGFVEKISRNYFTHNVVKNPTQIREPINIENYTGCYMVLLGGWIISILCCMAEICFRKIFNKF</sequence>
<keyword evidence="5 8" id="KW-0472">Membrane</keyword>
<proteinExistence type="predicted"/>
<dbReference type="Gene3D" id="3.40.190.10">
    <property type="entry name" value="Periplasmic binding protein-like II"/>
    <property type="match status" value="1"/>
</dbReference>
<feature type="transmembrane region" description="Helical" evidence="8">
    <location>
        <begin position="354"/>
        <end position="386"/>
    </location>
</feature>
<evidence type="ECO:0000256" key="3">
    <source>
        <dbReference type="ARBA" id="ARBA00022692"/>
    </source>
</evidence>
<keyword evidence="2" id="KW-1003">Cell membrane</keyword>
<evidence type="ECO:0000256" key="1">
    <source>
        <dbReference type="ARBA" id="ARBA00004651"/>
    </source>
</evidence>
<dbReference type="GO" id="GO:0005886">
    <property type="term" value="C:plasma membrane"/>
    <property type="evidence" value="ECO:0007669"/>
    <property type="project" value="UniProtKB-SubCell"/>
</dbReference>
<evidence type="ECO:0000313" key="10">
    <source>
        <dbReference type="RefSeq" id="XP_028026004.1"/>
    </source>
</evidence>
<dbReference type="InterPro" id="IPR052192">
    <property type="entry name" value="Insect_Ionotropic_Sensory_Rcpt"/>
</dbReference>
<comment type="subcellular location">
    <subcellularLocation>
        <location evidence="1">Cell membrane</location>
        <topology evidence="1">Multi-pass membrane protein</topology>
    </subcellularLocation>
</comment>
<dbReference type="OrthoDB" id="8050636at2759"/>
<evidence type="ECO:0000256" key="4">
    <source>
        <dbReference type="ARBA" id="ARBA00022989"/>
    </source>
</evidence>
<dbReference type="RefSeq" id="XP_028026004.1">
    <property type="nucleotide sequence ID" value="XM_028170203.1"/>
</dbReference>
<evidence type="ECO:0000256" key="5">
    <source>
        <dbReference type="ARBA" id="ARBA00023136"/>
    </source>
</evidence>
<keyword evidence="7" id="KW-0325">Glycoprotein</keyword>
<dbReference type="SUPFAM" id="SSF53850">
    <property type="entry name" value="Periplasmic binding protein-like II"/>
    <property type="match status" value="1"/>
</dbReference>
<dbReference type="KEGG" id="bman:114239807"/>
<evidence type="ECO:0000256" key="2">
    <source>
        <dbReference type="ARBA" id="ARBA00022475"/>
    </source>
</evidence>
<dbReference type="AlphaFoldDB" id="A0A6J2JBX1"/>
<keyword evidence="3 8" id="KW-0812">Transmembrane</keyword>
<reference evidence="10" key="1">
    <citation type="submission" date="2025-08" db="UniProtKB">
        <authorList>
            <consortium name="RefSeq"/>
        </authorList>
    </citation>
    <scope>IDENTIFICATION</scope>
    <source>
        <tissue evidence="10">Silk gland</tissue>
    </source>
</reference>
<evidence type="ECO:0000313" key="9">
    <source>
        <dbReference type="Proteomes" id="UP000504629"/>
    </source>
</evidence>
<dbReference type="GeneID" id="114239807"/>
<protein>
    <submittedName>
        <fullName evidence="10">Uncharacterized protein LOC114239807</fullName>
    </submittedName>
</protein>
<evidence type="ECO:0000256" key="8">
    <source>
        <dbReference type="SAM" id="Phobius"/>
    </source>
</evidence>
<evidence type="ECO:0000256" key="7">
    <source>
        <dbReference type="ARBA" id="ARBA00023180"/>
    </source>
</evidence>
<dbReference type="Proteomes" id="UP000504629">
    <property type="component" value="Unplaced"/>
</dbReference>
<keyword evidence="6" id="KW-0675">Receptor</keyword>
<name>A0A6J2JBX1_BOMMA</name>
<accession>A0A6J2JBX1</accession>
<evidence type="ECO:0000256" key="6">
    <source>
        <dbReference type="ARBA" id="ARBA00023170"/>
    </source>
</evidence>
<keyword evidence="9" id="KW-1185">Reference proteome</keyword>